<keyword evidence="16" id="KW-0275">Fatty acid biosynthesis</keyword>
<evidence type="ECO:0000256" key="4">
    <source>
        <dbReference type="ARBA" id="ARBA00006276"/>
    </source>
</evidence>
<evidence type="ECO:0000256" key="7">
    <source>
        <dbReference type="ARBA" id="ARBA00011883"/>
    </source>
</evidence>
<keyword evidence="14" id="KW-0067">ATP-binding</keyword>
<comment type="similarity">
    <text evidence="5">In the N-terminal section; belongs to the AccD/PCCB family.</text>
</comment>
<keyword evidence="13" id="KW-0276">Fatty acid metabolism</keyword>
<evidence type="ECO:0000256" key="1">
    <source>
        <dbReference type="ARBA" id="ARBA00001947"/>
    </source>
</evidence>
<dbReference type="GO" id="GO:0006633">
    <property type="term" value="P:fatty acid biosynthetic process"/>
    <property type="evidence" value="ECO:0007669"/>
    <property type="project" value="UniProtKB-KW"/>
</dbReference>
<keyword evidence="22" id="KW-0436">Ligase</keyword>
<dbReference type="InterPro" id="IPR011762">
    <property type="entry name" value="COA_CT_N"/>
</dbReference>
<evidence type="ECO:0000256" key="9">
    <source>
        <dbReference type="ARBA" id="ARBA00022516"/>
    </source>
</evidence>
<dbReference type="AlphaFoldDB" id="A0A3G8JJR3"/>
<keyword evidence="9" id="KW-0444">Lipid biosynthesis</keyword>
<comment type="similarity">
    <text evidence="3">Belongs to the AccD/PCCB family.</text>
</comment>
<dbReference type="GO" id="GO:0016743">
    <property type="term" value="F:carboxyl- or carbamoyltransferase activity"/>
    <property type="evidence" value="ECO:0007669"/>
    <property type="project" value="InterPro"/>
</dbReference>
<dbReference type="PANTHER" id="PTHR42995:SF5">
    <property type="entry name" value="ACETYL-COENZYME A CARBOXYLASE CARBOXYL TRANSFERASE SUBUNIT BETA, CHLOROPLASTIC"/>
    <property type="match status" value="1"/>
</dbReference>
<keyword evidence="12" id="KW-0862">Zinc</keyword>
<evidence type="ECO:0000256" key="18">
    <source>
        <dbReference type="ARBA" id="ARBA00049152"/>
    </source>
</evidence>
<dbReference type="EC" id="2.1.3.15" evidence="7"/>
<dbReference type="InterPro" id="IPR029045">
    <property type="entry name" value="ClpP/crotonase-like_dom_sf"/>
</dbReference>
<comment type="catalytic activity">
    <reaction evidence="18">
        <text>N(6)-carboxybiotinyl-L-lysyl-[protein] + acetyl-CoA = N(6)-biotinyl-L-lysyl-[protein] + malonyl-CoA</text>
        <dbReference type="Rhea" id="RHEA:54728"/>
        <dbReference type="Rhea" id="RHEA-COMP:10505"/>
        <dbReference type="Rhea" id="RHEA-COMP:10506"/>
        <dbReference type="ChEBI" id="CHEBI:57288"/>
        <dbReference type="ChEBI" id="CHEBI:57384"/>
        <dbReference type="ChEBI" id="CHEBI:83144"/>
        <dbReference type="ChEBI" id="CHEBI:83145"/>
        <dbReference type="EC" id="2.1.3.15"/>
    </reaction>
</comment>
<dbReference type="InterPro" id="IPR011763">
    <property type="entry name" value="COA_CT_C"/>
</dbReference>
<evidence type="ECO:0000313" key="22">
    <source>
        <dbReference type="EMBL" id="AZG45274.1"/>
    </source>
</evidence>
<evidence type="ECO:0000256" key="17">
    <source>
        <dbReference type="ARBA" id="ARBA00025280"/>
    </source>
</evidence>
<reference evidence="22 23" key="1">
    <citation type="submission" date="2018-11" db="EMBL/GenBank/DDBJ databases">
        <title>Gordonia insulae sp. nov., isolated from an island soil.</title>
        <authorList>
            <person name="Kim Y.S."/>
            <person name="Kim S.B."/>
        </authorList>
    </citation>
    <scope>NUCLEOTIDE SEQUENCE [LARGE SCALE GENOMIC DNA]</scope>
    <source>
        <strain evidence="22 23">MMS17-SY073</strain>
    </source>
</reference>
<evidence type="ECO:0000256" key="6">
    <source>
        <dbReference type="ARBA" id="ARBA00011664"/>
    </source>
</evidence>
<dbReference type="PROSITE" id="PS50989">
    <property type="entry name" value="COA_CT_CTER"/>
    <property type="match status" value="1"/>
</dbReference>
<dbReference type="InterPro" id="IPR000438">
    <property type="entry name" value="Acetyl_CoA_COase_Trfase_b_su"/>
</dbReference>
<feature type="compositionally biased region" description="Basic and acidic residues" evidence="19">
    <location>
        <begin position="486"/>
        <end position="498"/>
    </location>
</feature>
<sequence>MTAHPRLDAAGIIAALLDTGTWQSWDAPVDQVPDDPDYRASLARARDKTGVDESVITGRGMAGGMPLAVVVSEFGFLGGSIGRSAGLRVVAAIERATRERLPVLALPASGGTRMQEGTAAFLQMVAITGAVNAHKAAGLAYLVYLRHPTTGGVFASWGSLGHVTWAEPSALVGFLGPRVYEGLYGEPFPSGVQTSENLLRHGLVDAVVAVADLRVTVGRTLARLGPDDPVAADVDVGAPPTPTADAWSAVQATRSADRPGLVEFLGEDSVVLRADAPVWTALHRFGGRTALIIGQDRRAQAAGELITPVDLRVARRGMRMAADLGLPVLTVIDTPGAELSVAAEEGGLATEIARCTAELVSLPVPTVSVLLGQGAGGAALALFPADRRIAAVDAWLSPLPPEGASLIVYRDTDHAAESARDQGIVAAALFADGTLDRLVEVAGPRGMADLRAVIAAELAAGPLPARSRRTRHPAPEGRDGAPTPVPEERARERHEGRR</sequence>
<evidence type="ECO:0000259" key="21">
    <source>
        <dbReference type="PROSITE" id="PS50989"/>
    </source>
</evidence>
<comment type="subunit">
    <text evidence="6">Acetyl-CoA carboxylase is a heterotetramer composed of biotin carboxyl carrier protein (AccB), biotin carboxylase (AccC) and two subunits of ACCase subunit beta/alpha.</text>
</comment>
<dbReference type="OrthoDB" id="9772975at2"/>
<evidence type="ECO:0000256" key="10">
    <source>
        <dbReference type="ARBA" id="ARBA00022679"/>
    </source>
</evidence>
<evidence type="ECO:0000256" key="5">
    <source>
        <dbReference type="ARBA" id="ARBA00010284"/>
    </source>
</evidence>
<evidence type="ECO:0000256" key="12">
    <source>
        <dbReference type="ARBA" id="ARBA00022771"/>
    </source>
</evidence>
<evidence type="ECO:0000256" key="15">
    <source>
        <dbReference type="ARBA" id="ARBA00023098"/>
    </source>
</evidence>
<dbReference type="InterPro" id="IPR001095">
    <property type="entry name" value="Acetyl_CoA_COase_a_su"/>
</dbReference>
<feature type="domain" description="CoA carboxyltransferase N-terminal" evidence="20">
    <location>
        <begin position="1"/>
        <end position="239"/>
    </location>
</feature>
<comment type="function">
    <text evidence="17">Component of the acetyl coenzyme A carboxylase (ACC) complex. Biotin carboxylase (BC) catalyzes the carboxylation of biotin on its carrier protein (BCCP) and then the CO(2) group is transferred by the transcarboxylase to acetyl-CoA to form malonyl-CoA.</text>
</comment>
<accession>A0A3G8JJR3</accession>
<keyword evidence="23" id="KW-1185">Reference proteome</keyword>
<dbReference type="GO" id="GO:0003989">
    <property type="term" value="F:acetyl-CoA carboxylase activity"/>
    <property type="evidence" value="ECO:0007669"/>
    <property type="project" value="InterPro"/>
</dbReference>
<dbReference type="GO" id="GO:0008270">
    <property type="term" value="F:zinc ion binding"/>
    <property type="evidence" value="ECO:0007669"/>
    <property type="project" value="UniProtKB-KW"/>
</dbReference>
<comment type="cofactor">
    <cofactor evidence="1">
        <name>Zn(2+)</name>
        <dbReference type="ChEBI" id="CHEBI:29105"/>
    </cofactor>
</comment>
<dbReference type="Proteomes" id="UP000271469">
    <property type="component" value="Chromosome"/>
</dbReference>
<dbReference type="Gene3D" id="3.90.226.10">
    <property type="entry name" value="2-enoyl-CoA Hydratase, Chain A, domain 1"/>
    <property type="match status" value="2"/>
</dbReference>
<evidence type="ECO:0000256" key="19">
    <source>
        <dbReference type="SAM" id="MobiDB-lite"/>
    </source>
</evidence>
<dbReference type="PRINTS" id="PR01070">
    <property type="entry name" value="ACCCTRFRASEB"/>
</dbReference>
<keyword evidence="12" id="KW-0479">Metal-binding</keyword>
<dbReference type="Pfam" id="PF01039">
    <property type="entry name" value="Carboxyl_trans"/>
    <property type="match status" value="1"/>
</dbReference>
<dbReference type="GO" id="GO:0005524">
    <property type="term" value="F:ATP binding"/>
    <property type="evidence" value="ECO:0007669"/>
    <property type="project" value="UniProtKB-KW"/>
</dbReference>
<evidence type="ECO:0000256" key="16">
    <source>
        <dbReference type="ARBA" id="ARBA00023160"/>
    </source>
</evidence>
<organism evidence="22 23">
    <name type="scientific">Gordonia insulae</name>
    <dbReference type="NCBI Taxonomy" id="2420509"/>
    <lineage>
        <taxon>Bacteria</taxon>
        <taxon>Bacillati</taxon>
        <taxon>Actinomycetota</taxon>
        <taxon>Actinomycetes</taxon>
        <taxon>Mycobacteriales</taxon>
        <taxon>Gordoniaceae</taxon>
        <taxon>Gordonia</taxon>
    </lineage>
</organism>
<evidence type="ECO:0000256" key="3">
    <source>
        <dbReference type="ARBA" id="ARBA00006102"/>
    </source>
</evidence>
<dbReference type="KEGG" id="gom:D7316_01869"/>
<evidence type="ECO:0000259" key="20">
    <source>
        <dbReference type="PROSITE" id="PS50980"/>
    </source>
</evidence>
<protein>
    <recommendedName>
        <fullName evidence="8">Acetyl-coenzyme A carboxylase carboxyl transferase subunits beta/alpha</fullName>
        <ecNumber evidence="7">2.1.3.15</ecNumber>
    </recommendedName>
</protein>
<keyword evidence="12" id="KW-0863">Zinc-finger</keyword>
<evidence type="ECO:0000256" key="2">
    <source>
        <dbReference type="ARBA" id="ARBA00004496"/>
    </source>
</evidence>
<dbReference type="PANTHER" id="PTHR42995">
    <property type="entry name" value="ACETYL-COENZYME A CARBOXYLASE CARBOXYL TRANSFERASE SUBUNIT BETA, CHLOROPLASTIC"/>
    <property type="match status" value="1"/>
</dbReference>
<dbReference type="Pfam" id="PF03255">
    <property type="entry name" value="ACCA"/>
    <property type="match status" value="1"/>
</dbReference>
<dbReference type="PROSITE" id="PS50980">
    <property type="entry name" value="COA_CT_NTER"/>
    <property type="match status" value="1"/>
</dbReference>
<evidence type="ECO:0000256" key="14">
    <source>
        <dbReference type="ARBA" id="ARBA00022840"/>
    </source>
</evidence>
<dbReference type="RefSeq" id="WP_124708007.1">
    <property type="nucleotide sequence ID" value="NZ_CP033972.1"/>
</dbReference>
<evidence type="ECO:0000313" key="23">
    <source>
        <dbReference type="Proteomes" id="UP000271469"/>
    </source>
</evidence>
<dbReference type="GO" id="GO:2001295">
    <property type="term" value="P:malonyl-CoA biosynthetic process"/>
    <property type="evidence" value="ECO:0007669"/>
    <property type="project" value="TreeGrafter"/>
</dbReference>
<evidence type="ECO:0000256" key="11">
    <source>
        <dbReference type="ARBA" id="ARBA00022741"/>
    </source>
</evidence>
<dbReference type="GO" id="GO:0009317">
    <property type="term" value="C:acetyl-CoA carboxylase complex"/>
    <property type="evidence" value="ECO:0007669"/>
    <property type="project" value="InterPro"/>
</dbReference>
<evidence type="ECO:0000256" key="13">
    <source>
        <dbReference type="ARBA" id="ARBA00022832"/>
    </source>
</evidence>
<keyword evidence="11" id="KW-0547">Nucleotide-binding</keyword>
<name>A0A3G8JJR3_9ACTN</name>
<dbReference type="SUPFAM" id="SSF52096">
    <property type="entry name" value="ClpP/crotonase"/>
    <property type="match status" value="2"/>
</dbReference>
<gene>
    <name evidence="22" type="primary">accD3</name>
    <name evidence="22" type="ORF">D7316_01869</name>
</gene>
<comment type="subcellular location">
    <subcellularLocation>
        <location evidence="2">Cytoplasm</location>
    </subcellularLocation>
</comment>
<keyword evidence="10 22" id="KW-0808">Transferase</keyword>
<feature type="domain" description="CoA carboxyltransferase C-terminal" evidence="21">
    <location>
        <begin position="225"/>
        <end position="460"/>
    </location>
</feature>
<dbReference type="EMBL" id="CP033972">
    <property type="protein sequence ID" value="AZG45274.1"/>
    <property type="molecule type" value="Genomic_DNA"/>
</dbReference>
<evidence type="ECO:0000256" key="8">
    <source>
        <dbReference type="ARBA" id="ARBA00018312"/>
    </source>
</evidence>
<dbReference type="InterPro" id="IPR034733">
    <property type="entry name" value="AcCoA_carboxyl_beta"/>
</dbReference>
<proteinExistence type="inferred from homology"/>
<comment type="similarity">
    <text evidence="4">In the C-terminal section; belongs to the AccA family.</text>
</comment>
<feature type="region of interest" description="Disordered" evidence="19">
    <location>
        <begin position="462"/>
        <end position="498"/>
    </location>
</feature>
<keyword evidence="15" id="KW-0443">Lipid metabolism</keyword>